<organism evidence="6 7">
    <name type="scientific">Bugula neritina</name>
    <name type="common">Brown bryozoan</name>
    <name type="synonym">Sertularia neritina</name>
    <dbReference type="NCBI Taxonomy" id="10212"/>
    <lineage>
        <taxon>Eukaryota</taxon>
        <taxon>Metazoa</taxon>
        <taxon>Spiralia</taxon>
        <taxon>Lophotrochozoa</taxon>
        <taxon>Bryozoa</taxon>
        <taxon>Gymnolaemata</taxon>
        <taxon>Cheilostomatida</taxon>
        <taxon>Flustrina</taxon>
        <taxon>Buguloidea</taxon>
        <taxon>Bugulidae</taxon>
        <taxon>Bugula</taxon>
    </lineage>
</organism>
<dbReference type="PANTHER" id="PTHR47824:SF3">
    <property type="entry name" value="UBIQUITIN-LIKE DOMAIN-CONTAINING PROTEIN"/>
    <property type="match status" value="1"/>
</dbReference>
<dbReference type="Pfam" id="PF25106">
    <property type="entry name" value="VWA_4"/>
    <property type="match status" value="1"/>
</dbReference>
<evidence type="ECO:0000313" key="7">
    <source>
        <dbReference type="Proteomes" id="UP000593567"/>
    </source>
</evidence>
<dbReference type="InterPro" id="IPR009970">
    <property type="entry name" value="HC2"/>
</dbReference>
<comment type="subcellular location">
    <subcellularLocation>
        <location evidence="1">Secreted</location>
    </subcellularLocation>
</comment>
<sequence>MCEVPKMPKFSKTAPSDSHVVTEDRFKILPVTSRISIRDFVAKHGITFAPGRGFYQLTKPETIQAYKEIVAVRVSDGAKVTGDAVRDLLKIPDGAAKFKYTQVDDFEVYVQSTSYNRVLMPDTKFLYEVKPGARGATSPKKRKVVLNEKRGAAPPPTVPGSPIDLVFSFDTTGSMYSCLDEVRKNLTTMIERILKDIPNIRIAVFAHGDYCDKDSTYVTKFIDFTQDTKKLVSFVKNVKGTGGGDFEECYELVLQQARTDLSWTPGSQRAMVMIGDAIPHTVSDYKQIMSNYKFVKSVVDWRKESDELIGIGCRVYAVQCSPGGYQENECAKFWQGLAFKTYGHHLELSNFSNVFDFIMAIAYKEQGAEQFEAYRQEVIKRTPGGEGMNADLHALFNSLAGDDDDDDGAAGAVAGPSTATDLFAAAVPVTPAGSKRKAAPATSTASKKKTPAKKTPAKKAPAKKVPAKTAPAKKAPAKKAPAKKTPVKKAPAKKAPAKKAPAKKAPAKKAPAKKAPAKKAPAKKAPAKKTPVKKVPAKKAPAKRVPVKKTPVKKASAKKAASKK</sequence>
<feature type="compositionally biased region" description="Basic residues" evidence="4">
    <location>
        <begin position="446"/>
        <end position="466"/>
    </location>
</feature>
<accession>A0A7J7J272</accession>
<dbReference type="InterPro" id="IPR036465">
    <property type="entry name" value="vWFA_dom_sf"/>
</dbReference>
<dbReference type="SUPFAM" id="SSF53300">
    <property type="entry name" value="vWA-like"/>
    <property type="match status" value="1"/>
</dbReference>
<protein>
    <recommendedName>
        <fullName evidence="5">VWFA domain-containing protein</fullName>
    </recommendedName>
</protein>
<dbReference type="GO" id="GO:0003677">
    <property type="term" value="F:DNA binding"/>
    <property type="evidence" value="ECO:0007669"/>
    <property type="project" value="InterPro"/>
</dbReference>
<dbReference type="CDD" id="cd00198">
    <property type="entry name" value="vWFA"/>
    <property type="match status" value="1"/>
</dbReference>
<keyword evidence="2" id="KW-0964">Secreted</keyword>
<evidence type="ECO:0000313" key="6">
    <source>
        <dbReference type="EMBL" id="KAF6019781.1"/>
    </source>
</evidence>
<dbReference type="GO" id="GO:0030261">
    <property type="term" value="P:chromosome condensation"/>
    <property type="evidence" value="ECO:0007669"/>
    <property type="project" value="InterPro"/>
</dbReference>
<gene>
    <name evidence="6" type="ORF">EB796_021906</name>
</gene>
<dbReference type="InterPro" id="IPR056861">
    <property type="entry name" value="HMCN1-like_VWA"/>
</dbReference>
<comment type="caution">
    <text evidence="6">The sequence shown here is derived from an EMBL/GenBank/DDBJ whole genome shotgun (WGS) entry which is preliminary data.</text>
</comment>
<dbReference type="OrthoDB" id="20889at2759"/>
<feature type="compositionally biased region" description="Basic residues" evidence="4">
    <location>
        <begin position="475"/>
        <end position="564"/>
    </location>
</feature>
<keyword evidence="7" id="KW-1185">Reference proteome</keyword>
<name>A0A7J7J272_BUGNE</name>
<evidence type="ECO:0000256" key="1">
    <source>
        <dbReference type="ARBA" id="ARBA00004613"/>
    </source>
</evidence>
<dbReference type="PANTHER" id="PTHR47824">
    <property type="entry name" value="UBIQUITIN-LIKE DOMAIN-CONTAINING PROTEIN"/>
    <property type="match status" value="1"/>
</dbReference>
<evidence type="ECO:0000256" key="4">
    <source>
        <dbReference type="SAM" id="MobiDB-lite"/>
    </source>
</evidence>
<dbReference type="GO" id="GO:0030527">
    <property type="term" value="F:structural constituent of chromatin"/>
    <property type="evidence" value="ECO:0007669"/>
    <property type="project" value="InterPro"/>
</dbReference>
<reference evidence="6" key="1">
    <citation type="submission" date="2020-06" db="EMBL/GenBank/DDBJ databases">
        <title>Draft genome of Bugula neritina, a colonial animal packing powerful symbionts and potential medicines.</title>
        <authorList>
            <person name="Rayko M."/>
        </authorList>
    </citation>
    <scope>NUCLEOTIDE SEQUENCE [LARGE SCALE GENOMIC DNA]</scope>
    <source>
        <strain evidence="6">Kwan_BN1</strain>
    </source>
</reference>
<proteinExistence type="predicted"/>
<dbReference type="EMBL" id="VXIV02003212">
    <property type="protein sequence ID" value="KAF6019781.1"/>
    <property type="molecule type" value="Genomic_DNA"/>
</dbReference>
<dbReference type="Gene3D" id="3.40.50.410">
    <property type="entry name" value="von Willebrand factor, type A domain"/>
    <property type="match status" value="1"/>
</dbReference>
<dbReference type="Proteomes" id="UP000593567">
    <property type="component" value="Unassembled WGS sequence"/>
</dbReference>
<dbReference type="InterPro" id="IPR002035">
    <property type="entry name" value="VWF_A"/>
</dbReference>
<dbReference type="PROSITE" id="PS50234">
    <property type="entry name" value="VWFA"/>
    <property type="match status" value="1"/>
</dbReference>
<feature type="region of interest" description="Disordered" evidence="4">
    <location>
        <begin position="431"/>
        <end position="564"/>
    </location>
</feature>
<evidence type="ECO:0000259" key="5">
    <source>
        <dbReference type="PROSITE" id="PS50234"/>
    </source>
</evidence>
<dbReference type="AlphaFoldDB" id="A0A7J7J272"/>
<feature type="domain" description="VWFA" evidence="5">
    <location>
        <begin position="164"/>
        <end position="361"/>
    </location>
</feature>
<evidence type="ECO:0000256" key="2">
    <source>
        <dbReference type="ARBA" id="ARBA00022525"/>
    </source>
</evidence>
<evidence type="ECO:0000256" key="3">
    <source>
        <dbReference type="ARBA" id="ARBA00022729"/>
    </source>
</evidence>
<keyword evidence="3" id="KW-0732">Signal</keyword>
<dbReference type="Pfam" id="PF07382">
    <property type="entry name" value="HC2"/>
    <property type="match status" value="1"/>
</dbReference>